<dbReference type="OrthoDB" id="258591at2"/>
<keyword evidence="2" id="KW-1133">Transmembrane helix</keyword>
<dbReference type="Proteomes" id="UP000317835">
    <property type="component" value="Chromosome"/>
</dbReference>
<sequence>MSDGSNEPGSARAGLVVLLLALLPAASAPWIVPGFVTQDGPAHAYNAHILLESLRLGADSPFAAVYEPRWRPLPNLGGHLGLMGLLALLPPRPADRAMTTISLVGFALTIAWLRWRVAGRLGFPGAAVLSALLAINMPWLMGFSNFLIGATLLVLTLGLWWGWRDRLGPPRSAAIGLMLVLGYLGHLVSLGLTAGALVVLSVCSPGGDRRRRVGWTAVACLPMIPMALLYRSLTAEGGAFEPSWEQSGPILSPSLWARRLSWIDPVALGRRDLFPLRSGWDGPWCLALSPSLWLGLGLAVSVGGTVLGGRPTAGRDRRPWLVLSTLLLVGAAVGPDGFGDDHGYFLAQRVALVGLACLVPALELDPRTRPGRVASGLIALALALQTAFVWDYAAESGRRAGALLASTPEVGRGNRVGTLLVDIRGRYRANPLLHADSLLGVGTGNVIWSNYETRHYYFPVQLRPGVDAPPSLAFERIALLDDPEDADDRAEAWAGLLRSHGDAIDVVLCWGDAPGLDAITASWAGSGPGFESGSVRVYRRPGAGAGPLPARLRGRSPPPPFSPSDRLRPRMERSDSTSRPRGADAWSIGDDRPGT</sequence>
<keyword evidence="2" id="KW-0812">Transmembrane</keyword>
<accession>A0A518GVS7</accession>
<protein>
    <recommendedName>
        <fullName evidence="5">Glycosyltransferase RgtA/B/C/D-like domain-containing protein</fullName>
    </recommendedName>
</protein>
<name>A0A518GVS7_9BACT</name>
<dbReference type="KEGG" id="tpla:ElP_05030"/>
<feature type="transmembrane region" description="Helical" evidence="2">
    <location>
        <begin position="320"/>
        <end position="338"/>
    </location>
</feature>
<reference evidence="3 4" key="1">
    <citation type="submission" date="2019-02" db="EMBL/GenBank/DDBJ databases">
        <title>Deep-cultivation of Planctomycetes and their phenomic and genomic characterization uncovers novel biology.</title>
        <authorList>
            <person name="Wiegand S."/>
            <person name="Jogler M."/>
            <person name="Boedeker C."/>
            <person name="Pinto D."/>
            <person name="Vollmers J."/>
            <person name="Rivas-Marin E."/>
            <person name="Kohn T."/>
            <person name="Peeters S.H."/>
            <person name="Heuer A."/>
            <person name="Rast P."/>
            <person name="Oberbeckmann S."/>
            <person name="Bunk B."/>
            <person name="Jeske O."/>
            <person name="Meyerdierks A."/>
            <person name="Storesund J.E."/>
            <person name="Kallscheuer N."/>
            <person name="Luecker S."/>
            <person name="Lage O.M."/>
            <person name="Pohl T."/>
            <person name="Merkel B.J."/>
            <person name="Hornburger P."/>
            <person name="Mueller R.-W."/>
            <person name="Bruemmer F."/>
            <person name="Labrenz M."/>
            <person name="Spormann A.M."/>
            <person name="Op den Camp H."/>
            <person name="Overmann J."/>
            <person name="Amann R."/>
            <person name="Jetten M.S.M."/>
            <person name="Mascher T."/>
            <person name="Medema M.H."/>
            <person name="Devos D.P."/>
            <person name="Kaster A.-K."/>
            <person name="Ovreas L."/>
            <person name="Rohde M."/>
            <person name="Galperin M.Y."/>
            <person name="Jogler C."/>
        </authorList>
    </citation>
    <scope>NUCLEOTIDE SEQUENCE [LARGE SCALE GENOMIC DNA]</scope>
    <source>
        <strain evidence="3 4">ElP</strain>
    </source>
</reference>
<evidence type="ECO:0000256" key="1">
    <source>
        <dbReference type="SAM" id="MobiDB-lite"/>
    </source>
</evidence>
<dbReference type="RefSeq" id="WP_145266920.1">
    <property type="nucleotide sequence ID" value="NZ_CP036426.1"/>
</dbReference>
<feature type="transmembrane region" description="Helical" evidence="2">
    <location>
        <begin position="286"/>
        <end position="308"/>
    </location>
</feature>
<gene>
    <name evidence="3" type="ORF">ElP_05030</name>
</gene>
<feature type="compositionally biased region" description="Basic and acidic residues" evidence="1">
    <location>
        <begin position="565"/>
        <end position="582"/>
    </location>
</feature>
<evidence type="ECO:0008006" key="5">
    <source>
        <dbReference type="Google" id="ProtNLM"/>
    </source>
</evidence>
<feature type="transmembrane region" description="Helical" evidence="2">
    <location>
        <begin position="175"/>
        <end position="201"/>
    </location>
</feature>
<keyword evidence="2" id="KW-0472">Membrane</keyword>
<feature type="region of interest" description="Disordered" evidence="1">
    <location>
        <begin position="541"/>
        <end position="595"/>
    </location>
</feature>
<evidence type="ECO:0000313" key="3">
    <source>
        <dbReference type="EMBL" id="QDV32668.1"/>
    </source>
</evidence>
<evidence type="ECO:0000313" key="4">
    <source>
        <dbReference type="Proteomes" id="UP000317835"/>
    </source>
</evidence>
<feature type="transmembrane region" description="Helical" evidence="2">
    <location>
        <begin position="146"/>
        <end position="163"/>
    </location>
</feature>
<evidence type="ECO:0000256" key="2">
    <source>
        <dbReference type="SAM" id="Phobius"/>
    </source>
</evidence>
<dbReference type="EMBL" id="CP036426">
    <property type="protein sequence ID" value="QDV32668.1"/>
    <property type="molecule type" value="Genomic_DNA"/>
</dbReference>
<proteinExistence type="predicted"/>
<keyword evidence="4" id="KW-1185">Reference proteome</keyword>
<dbReference type="AlphaFoldDB" id="A0A518GVS7"/>
<organism evidence="3 4">
    <name type="scientific">Tautonia plasticadhaerens</name>
    <dbReference type="NCBI Taxonomy" id="2527974"/>
    <lineage>
        <taxon>Bacteria</taxon>
        <taxon>Pseudomonadati</taxon>
        <taxon>Planctomycetota</taxon>
        <taxon>Planctomycetia</taxon>
        <taxon>Isosphaerales</taxon>
        <taxon>Isosphaeraceae</taxon>
        <taxon>Tautonia</taxon>
    </lineage>
</organism>
<feature type="transmembrane region" description="Helical" evidence="2">
    <location>
        <begin position="213"/>
        <end position="233"/>
    </location>
</feature>
<feature type="transmembrane region" description="Helical" evidence="2">
    <location>
        <begin position="121"/>
        <end position="139"/>
    </location>
</feature>